<dbReference type="SMART" id="SM00387">
    <property type="entry name" value="HATPase_c"/>
    <property type="match status" value="1"/>
</dbReference>
<dbReference type="EC" id="2.7.13.3" evidence="2"/>
<dbReference type="InterPro" id="IPR001610">
    <property type="entry name" value="PAC"/>
</dbReference>
<dbReference type="InterPro" id="IPR036890">
    <property type="entry name" value="HATPase_C_sf"/>
</dbReference>
<dbReference type="SUPFAM" id="SSF55785">
    <property type="entry name" value="PYP-like sensor domain (PAS domain)"/>
    <property type="match status" value="5"/>
</dbReference>
<dbReference type="InterPro" id="IPR004358">
    <property type="entry name" value="Sig_transdc_His_kin-like_C"/>
</dbReference>
<evidence type="ECO:0000256" key="2">
    <source>
        <dbReference type="ARBA" id="ARBA00012438"/>
    </source>
</evidence>
<feature type="domain" description="PAC" evidence="9">
    <location>
        <begin position="754"/>
        <end position="805"/>
    </location>
</feature>
<evidence type="ECO:0000256" key="3">
    <source>
        <dbReference type="ARBA" id="ARBA00022553"/>
    </source>
</evidence>
<feature type="coiled-coil region" evidence="6">
    <location>
        <begin position="138"/>
        <end position="175"/>
    </location>
</feature>
<dbReference type="RefSeq" id="WP_343785800.1">
    <property type="nucleotide sequence ID" value="NZ_BAAAFH010000007.1"/>
</dbReference>
<evidence type="ECO:0000259" key="7">
    <source>
        <dbReference type="PROSITE" id="PS50109"/>
    </source>
</evidence>
<dbReference type="InterPro" id="IPR000700">
    <property type="entry name" value="PAS-assoc_C"/>
</dbReference>
<dbReference type="PROSITE" id="PS50109">
    <property type="entry name" value="HIS_KIN"/>
    <property type="match status" value="1"/>
</dbReference>
<dbReference type="InterPro" id="IPR013655">
    <property type="entry name" value="PAS_fold_3"/>
</dbReference>
<feature type="domain" description="PAC" evidence="9">
    <location>
        <begin position="242"/>
        <end position="293"/>
    </location>
</feature>
<evidence type="ECO:0000256" key="5">
    <source>
        <dbReference type="ARBA" id="ARBA00022777"/>
    </source>
</evidence>
<dbReference type="InterPro" id="IPR005467">
    <property type="entry name" value="His_kinase_dom"/>
</dbReference>
<dbReference type="SMART" id="SM00086">
    <property type="entry name" value="PAC"/>
    <property type="match status" value="5"/>
</dbReference>
<dbReference type="Pfam" id="PF13426">
    <property type="entry name" value="PAS_9"/>
    <property type="match status" value="2"/>
</dbReference>
<evidence type="ECO:0000313" key="10">
    <source>
        <dbReference type="EMBL" id="GAA0874878.1"/>
    </source>
</evidence>
<feature type="domain" description="PAS" evidence="8">
    <location>
        <begin position="668"/>
        <end position="714"/>
    </location>
</feature>
<name>A0ABP3Y2A2_9FLAO</name>
<dbReference type="PROSITE" id="PS50112">
    <property type="entry name" value="PAS"/>
    <property type="match status" value="3"/>
</dbReference>
<sequence length="1027" mass="117570">MSKTKDSNSTDFLQKPVLFQPSELSTVIQSLSSICDTSLSFIISLSEGKKDVLTMNGSKGISTDTSFLNHPLFTIEEITIELEQNGSLLSTVPLTIDNILVSFFAGIPLFNSDMQIQAILCTVDKNMRELNESQLQLMKTLKEQAESIMQLNADLKKKEETIEKLSHTIAILNESQQLNQIGSWTLDIDSGKTEWTEEVYRIHEVPLDFDHNKVNGIEFYHPDDRETITEAIMHSIQTGEPFDVTCRFITAKGFLKWVRSTGRKVVEENGKVFLRGSFQDITEIKQNELKYKGIFNSSFSFMGFLNPKGILLDVNHTALVMADLKREDVVGKYFWECYWWQISEDLQINLKKNIDRVVKEKKEVVEEVKVWIANKQPITILFSLRPILDTNNNVVYIIPEGRPIQEIVDVRNRNQSIIEGTHAGTWEWNVQTGETVMDERWAEIVGYTLEELEPISIRTWQKLVHPEDREKSTRQLQNCFDNKVKFYEIEVRMKHKDGHWVWVHDRGKVFSWTLDGKPLMMYGTHQDITTRKNIEEELRISEEAFRGNFENAAIGMALLNEQGQWLKVNKRVSEIVGYSEEELMNLTFQDITHPEDLETDLTLLQELVAGERAHYQMEKRYFHKKGHIVNIILAVSKVTNTKGDVLYFISQIIDISELKQAEYNLSKALAKNKAILDASTQVAIISTDVEGTIEEFNDGAVNMLGYASNEVVGKHTPRIFLSGKEQDSDSDSSEKEETCLIEQHLERVAKGQSDKFESYFKRKDGRVFPVLLSMTGIRQGYKQTGFLWVAVDISQLKSAQKKLEHKNEELEQFAYVAAHDLQEPLRVISGYLSLLQKKYSLELDEKANQYIDITIDGATRMKTLINDILDYSKADITEYIDLDLNLLVKKIVSIYGNSVKNNKMSVTVEDLPVISGDETSMSQLFTNLIGNGLKYQTEKAIPEIKINAEEKENMWEFRVADNGIGIDPKHYKRVFEIFKRLHSKSEYPGTGIGLATCKKIVTSYGGKIWIEPNTPHGTVFVFTLPKK</sequence>
<dbReference type="SMART" id="SM00388">
    <property type="entry name" value="HisKA"/>
    <property type="match status" value="1"/>
</dbReference>
<evidence type="ECO:0000256" key="6">
    <source>
        <dbReference type="SAM" id="Coils"/>
    </source>
</evidence>
<keyword evidence="4" id="KW-0808">Transferase</keyword>
<dbReference type="Pfam" id="PF02518">
    <property type="entry name" value="HATPase_c"/>
    <property type="match status" value="1"/>
</dbReference>
<evidence type="ECO:0000256" key="1">
    <source>
        <dbReference type="ARBA" id="ARBA00000085"/>
    </source>
</evidence>
<dbReference type="PANTHER" id="PTHR43304:SF1">
    <property type="entry name" value="PAC DOMAIN-CONTAINING PROTEIN"/>
    <property type="match status" value="1"/>
</dbReference>
<feature type="domain" description="PAS" evidence="8">
    <location>
        <begin position="410"/>
        <end position="483"/>
    </location>
</feature>
<dbReference type="PROSITE" id="PS50113">
    <property type="entry name" value="PAC"/>
    <property type="match status" value="4"/>
</dbReference>
<dbReference type="Proteomes" id="UP001501126">
    <property type="component" value="Unassembled WGS sequence"/>
</dbReference>
<keyword evidence="6" id="KW-0175">Coiled coil</keyword>
<gene>
    <name evidence="10" type="ORF">GCM10009118_12860</name>
</gene>
<dbReference type="CDD" id="cd00082">
    <property type="entry name" value="HisKA"/>
    <property type="match status" value="1"/>
</dbReference>
<evidence type="ECO:0000313" key="11">
    <source>
        <dbReference type="Proteomes" id="UP001501126"/>
    </source>
</evidence>
<accession>A0ABP3Y2A2</accession>
<evidence type="ECO:0000259" key="8">
    <source>
        <dbReference type="PROSITE" id="PS50112"/>
    </source>
</evidence>
<protein>
    <recommendedName>
        <fullName evidence="2">histidine kinase</fullName>
        <ecNumber evidence="2">2.7.13.3</ecNumber>
    </recommendedName>
</protein>
<dbReference type="CDD" id="cd00130">
    <property type="entry name" value="PAS"/>
    <property type="match status" value="5"/>
</dbReference>
<dbReference type="InterPro" id="IPR035965">
    <property type="entry name" value="PAS-like_dom_sf"/>
</dbReference>
<dbReference type="PANTHER" id="PTHR43304">
    <property type="entry name" value="PHYTOCHROME-LIKE PROTEIN CPH1"/>
    <property type="match status" value="1"/>
</dbReference>
<dbReference type="Pfam" id="PF00512">
    <property type="entry name" value="HisKA"/>
    <property type="match status" value="1"/>
</dbReference>
<keyword evidence="3" id="KW-0597">Phosphoprotein</keyword>
<dbReference type="InterPro" id="IPR052162">
    <property type="entry name" value="Sensor_kinase/Photoreceptor"/>
</dbReference>
<dbReference type="InterPro" id="IPR036097">
    <property type="entry name" value="HisK_dim/P_sf"/>
</dbReference>
<feature type="domain" description="PAC" evidence="9">
    <location>
        <begin position="615"/>
        <end position="667"/>
    </location>
</feature>
<keyword evidence="5" id="KW-0418">Kinase</keyword>
<feature type="domain" description="PAC" evidence="9">
    <location>
        <begin position="487"/>
        <end position="540"/>
    </location>
</feature>
<dbReference type="SMART" id="SM00091">
    <property type="entry name" value="PAS"/>
    <property type="match status" value="5"/>
</dbReference>
<dbReference type="Gene3D" id="3.30.450.20">
    <property type="entry name" value="PAS domain"/>
    <property type="match status" value="5"/>
</dbReference>
<dbReference type="SUPFAM" id="SSF47384">
    <property type="entry name" value="Homodimeric domain of signal transducing histidine kinase"/>
    <property type="match status" value="1"/>
</dbReference>
<dbReference type="Pfam" id="PF08447">
    <property type="entry name" value="PAS_3"/>
    <property type="match status" value="3"/>
</dbReference>
<comment type="catalytic activity">
    <reaction evidence="1">
        <text>ATP + protein L-histidine = ADP + protein N-phospho-L-histidine.</text>
        <dbReference type="EC" id="2.7.13.3"/>
    </reaction>
</comment>
<keyword evidence="11" id="KW-1185">Reference proteome</keyword>
<dbReference type="Gene3D" id="1.10.287.130">
    <property type="match status" value="1"/>
</dbReference>
<comment type="caution">
    <text evidence="10">The sequence shown here is derived from an EMBL/GenBank/DDBJ whole genome shotgun (WGS) entry which is preliminary data.</text>
</comment>
<dbReference type="InterPro" id="IPR003594">
    <property type="entry name" value="HATPase_dom"/>
</dbReference>
<evidence type="ECO:0000259" key="9">
    <source>
        <dbReference type="PROSITE" id="PS50113"/>
    </source>
</evidence>
<dbReference type="PRINTS" id="PR00344">
    <property type="entry name" value="BCTRLSENSOR"/>
</dbReference>
<proteinExistence type="predicted"/>
<reference evidence="11" key="1">
    <citation type="journal article" date="2019" name="Int. J. Syst. Evol. Microbiol.">
        <title>The Global Catalogue of Microorganisms (GCM) 10K type strain sequencing project: providing services to taxonomists for standard genome sequencing and annotation.</title>
        <authorList>
            <consortium name="The Broad Institute Genomics Platform"/>
            <consortium name="The Broad Institute Genome Sequencing Center for Infectious Disease"/>
            <person name="Wu L."/>
            <person name="Ma J."/>
        </authorList>
    </citation>
    <scope>NUCLEOTIDE SEQUENCE [LARGE SCALE GENOMIC DNA]</scope>
    <source>
        <strain evidence="11">JCM 16083</strain>
    </source>
</reference>
<dbReference type="InterPro" id="IPR000014">
    <property type="entry name" value="PAS"/>
</dbReference>
<dbReference type="EMBL" id="BAAAFH010000007">
    <property type="protein sequence ID" value="GAA0874878.1"/>
    <property type="molecule type" value="Genomic_DNA"/>
</dbReference>
<organism evidence="10 11">
    <name type="scientific">Wandonia haliotis</name>
    <dbReference type="NCBI Taxonomy" id="574963"/>
    <lineage>
        <taxon>Bacteria</taxon>
        <taxon>Pseudomonadati</taxon>
        <taxon>Bacteroidota</taxon>
        <taxon>Flavobacteriia</taxon>
        <taxon>Flavobacteriales</taxon>
        <taxon>Crocinitomicaceae</taxon>
        <taxon>Wandonia</taxon>
    </lineage>
</organism>
<feature type="domain" description="PAS" evidence="8">
    <location>
        <begin position="541"/>
        <end position="611"/>
    </location>
</feature>
<dbReference type="InterPro" id="IPR003661">
    <property type="entry name" value="HisK_dim/P_dom"/>
</dbReference>
<feature type="domain" description="Histidine kinase" evidence="7">
    <location>
        <begin position="816"/>
        <end position="1027"/>
    </location>
</feature>
<dbReference type="NCBIfam" id="TIGR00229">
    <property type="entry name" value="sensory_box"/>
    <property type="match status" value="4"/>
</dbReference>
<evidence type="ECO:0000256" key="4">
    <source>
        <dbReference type="ARBA" id="ARBA00022679"/>
    </source>
</evidence>
<dbReference type="SUPFAM" id="SSF55874">
    <property type="entry name" value="ATPase domain of HSP90 chaperone/DNA topoisomerase II/histidine kinase"/>
    <property type="match status" value="1"/>
</dbReference>
<dbReference type="Gene3D" id="3.30.565.10">
    <property type="entry name" value="Histidine kinase-like ATPase, C-terminal domain"/>
    <property type="match status" value="1"/>
</dbReference>